<feature type="region of interest" description="Disordered" evidence="1">
    <location>
        <begin position="1"/>
        <end position="39"/>
    </location>
</feature>
<sequence length="347" mass="37549">MERHRISAQTGPKQAYLGSRCGPDSRPGDLPRQGPDTGILQVPGSCLWSTMSQGRGPTVELCFKDPNRVWGPSASRVQSEASMPFKEAQLPTGAGRRPEMQMPDQLHSDCSALISPAARPGGQRVMSVGVANAPFPTLARGDRRHRVWEWRPHIGEITQSLRLGTAGGPGSQHTRCGHTVRPSRHRREADKQSPQAAIPRNQQWHVNRIPRTLGSLPLPLSRTLYSLAGLLAEGLSPGASERTPPSREWYPLFNKLAFDSPFGLGVEFSLSSLPKDPLCSPAGLARPAPRHATWVSRPGLACLTRVSPGFPSPGPRSLLRTRSLRFSECFQAESQGSGAGVGVPGRK</sequence>
<comment type="caution">
    <text evidence="2">The sequence shown here is derived from an EMBL/GenBank/DDBJ whole genome shotgun (WGS) entry which is preliminary data.</text>
</comment>
<reference evidence="2 3" key="1">
    <citation type="journal article" date="2020" name="Nature">
        <title>Six reference-quality genomes reveal evolution of bat adaptations.</title>
        <authorList>
            <person name="Jebb D."/>
            <person name="Huang Z."/>
            <person name="Pippel M."/>
            <person name="Hughes G.M."/>
            <person name="Lavrichenko K."/>
            <person name="Devanna P."/>
            <person name="Winkler S."/>
            <person name="Jermiin L.S."/>
            <person name="Skirmuntt E.C."/>
            <person name="Katzourakis A."/>
            <person name="Burkitt-Gray L."/>
            <person name="Ray D.A."/>
            <person name="Sullivan K.A.M."/>
            <person name="Roscito J.G."/>
            <person name="Kirilenko B.M."/>
            <person name="Davalos L.M."/>
            <person name="Corthals A.P."/>
            <person name="Power M.L."/>
            <person name="Jones G."/>
            <person name="Ransome R.D."/>
            <person name="Dechmann D.K.N."/>
            <person name="Locatelli A.G."/>
            <person name="Puechmaille S.J."/>
            <person name="Fedrigo O."/>
            <person name="Jarvis E.D."/>
            <person name="Hiller M."/>
            <person name="Vernes S.C."/>
            <person name="Myers E.W."/>
            <person name="Teeling E.C."/>
        </authorList>
    </citation>
    <scope>NUCLEOTIDE SEQUENCE [LARGE SCALE GENOMIC DNA]</scope>
    <source>
        <strain evidence="2">MRouAeg1</strain>
        <tissue evidence="2">Muscle</tissue>
    </source>
</reference>
<feature type="region of interest" description="Disordered" evidence="1">
    <location>
        <begin position="161"/>
        <end position="197"/>
    </location>
</feature>
<proteinExistence type="predicted"/>
<dbReference type="AlphaFoldDB" id="A0A7J8H250"/>
<keyword evidence="3" id="KW-1185">Reference proteome</keyword>
<evidence type="ECO:0000313" key="3">
    <source>
        <dbReference type="Proteomes" id="UP000593571"/>
    </source>
</evidence>
<dbReference type="Proteomes" id="UP000593571">
    <property type="component" value="Unassembled WGS sequence"/>
</dbReference>
<protein>
    <submittedName>
        <fullName evidence="2">Uncharacterized protein</fullName>
    </submittedName>
</protein>
<dbReference type="EMBL" id="JACASE010000005">
    <property type="protein sequence ID" value="KAF6466180.1"/>
    <property type="molecule type" value="Genomic_DNA"/>
</dbReference>
<evidence type="ECO:0000256" key="1">
    <source>
        <dbReference type="SAM" id="MobiDB-lite"/>
    </source>
</evidence>
<evidence type="ECO:0000313" key="2">
    <source>
        <dbReference type="EMBL" id="KAF6466180.1"/>
    </source>
</evidence>
<feature type="compositionally biased region" description="Basic residues" evidence="1">
    <location>
        <begin position="175"/>
        <end position="186"/>
    </location>
</feature>
<name>A0A7J8H250_ROUAE</name>
<gene>
    <name evidence="2" type="ORF">HJG63_011455</name>
</gene>
<organism evidence="2 3">
    <name type="scientific">Rousettus aegyptiacus</name>
    <name type="common">Egyptian fruit bat</name>
    <name type="synonym">Pteropus aegyptiacus</name>
    <dbReference type="NCBI Taxonomy" id="9407"/>
    <lineage>
        <taxon>Eukaryota</taxon>
        <taxon>Metazoa</taxon>
        <taxon>Chordata</taxon>
        <taxon>Craniata</taxon>
        <taxon>Vertebrata</taxon>
        <taxon>Euteleostomi</taxon>
        <taxon>Mammalia</taxon>
        <taxon>Eutheria</taxon>
        <taxon>Laurasiatheria</taxon>
        <taxon>Chiroptera</taxon>
        <taxon>Yinpterochiroptera</taxon>
        <taxon>Pteropodoidea</taxon>
        <taxon>Pteropodidae</taxon>
        <taxon>Rousettinae</taxon>
        <taxon>Rousettus</taxon>
    </lineage>
</organism>
<accession>A0A7J8H250</accession>